<organism evidence="2 3">
    <name type="scientific">Larinioides sclopetarius</name>
    <dbReference type="NCBI Taxonomy" id="280406"/>
    <lineage>
        <taxon>Eukaryota</taxon>
        <taxon>Metazoa</taxon>
        <taxon>Ecdysozoa</taxon>
        <taxon>Arthropoda</taxon>
        <taxon>Chelicerata</taxon>
        <taxon>Arachnida</taxon>
        <taxon>Araneae</taxon>
        <taxon>Araneomorphae</taxon>
        <taxon>Entelegynae</taxon>
        <taxon>Araneoidea</taxon>
        <taxon>Araneidae</taxon>
        <taxon>Larinioides</taxon>
    </lineage>
</organism>
<feature type="non-terminal residue" evidence="2">
    <location>
        <position position="104"/>
    </location>
</feature>
<keyword evidence="3" id="KW-1185">Reference proteome</keyword>
<gene>
    <name evidence="2" type="ORF">LARSCL_LOCUS12774</name>
</gene>
<feature type="signal peptide" evidence="1">
    <location>
        <begin position="1"/>
        <end position="18"/>
    </location>
</feature>
<accession>A0AAV2AIE7</accession>
<keyword evidence="1" id="KW-0732">Signal</keyword>
<proteinExistence type="predicted"/>
<evidence type="ECO:0000256" key="1">
    <source>
        <dbReference type="SAM" id="SignalP"/>
    </source>
</evidence>
<evidence type="ECO:0000313" key="3">
    <source>
        <dbReference type="Proteomes" id="UP001497382"/>
    </source>
</evidence>
<sequence length="104" mass="11365">MLGLILFLVISLSLGTNGFIIACKGGGCVDKCLVDCNGRCEVTSFAQFSPCSYGCIVDGQYTYYTEPDFQRCGTNKVCYQGQCLTTDYTVQCQKLYGGDYIALE</sequence>
<feature type="chain" id="PRO_5043931754" evidence="1">
    <location>
        <begin position="19"/>
        <end position="104"/>
    </location>
</feature>
<dbReference type="AlphaFoldDB" id="A0AAV2AIE7"/>
<name>A0AAV2AIE7_9ARAC</name>
<comment type="caution">
    <text evidence="2">The sequence shown here is derived from an EMBL/GenBank/DDBJ whole genome shotgun (WGS) entry which is preliminary data.</text>
</comment>
<dbReference type="EMBL" id="CAXIEN010000171">
    <property type="protein sequence ID" value="CAL1283717.1"/>
    <property type="molecule type" value="Genomic_DNA"/>
</dbReference>
<dbReference type="Proteomes" id="UP001497382">
    <property type="component" value="Unassembled WGS sequence"/>
</dbReference>
<evidence type="ECO:0000313" key="2">
    <source>
        <dbReference type="EMBL" id="CAL1283717.1"/>
    </source>
</evidence>
<reference evidence="2 3" key="1">
    <citation type="submission" date="2024-04" db="EMBL/GenBank/DDBJ databases">
        <authorList>
            <person name="Rising A."/>
            <person name="Reimegard J."/>
            <person name="Sonavane S."/>
            <person name="Akerstrom W."/>
            <person name="Nylinder S."/>
            <person name="Hedman E."/>
            <person name="Kallberg Y."/>
        </authorList>
    </citation>
    <scope>NUCLEOTIDE SEQUENCE [LARGE SCALE GENOMIC DNA]</scope>
</reference>
<protein>
    <submittedName>
        <fullName evidence="2">Uncharacterized protein</fullName>
    </submittedName>
</protein>